<keyword evidence="9" id="KW-1185">Reference proteome</keyword>
<dbReference type="Pfam" id="PF00153">
    <property type="entry name" value="Mito_carr"/>
    <property type="match status" value="3"/>
</dbReference>
<dbReference type="GO" id="GO:0016020">
    <property type="term" value="C:membrane"/>
    <property type="evidence" value="ECO:0007669"/>
    <property type="project" value="UniProtKB-SubCell"/>
</dbReference>
<evidence type="ECO:0000256" key="2">
    <source>
        <dbReference type="ARBA" id="ARBA00006375"/>
    </source>
</evidence>
<organism evidence="8 9">
    <name type="scientific">Cylicocyclus nassatus</name>
    <name type="common">Nematode worm</name>
    <dbReference type="NCBI Taxonomy" id="53992"/>
    <lineage>
        <taxon>Eukaryota</taxon>
        <taxon>Metazoa</taxon>
        <taxon>Ecdysozoa</taxon>
        <taxon>Nematoda</taxon>
        <taxon>Chromadorea</taxon>
        <taxon>Rhabditida</taxon>
        <taxon>Rhabditina</taxon>
        <taxon>Rhabditomorpha</taxon>
        <taxon>Strongyloidea</taxon>
        <taxon>Strongylidae</taxon>
        <taxon>Cylicocyclus</taxon>
    </lineage>
</organism>
<sequence length="393" mass="45134">MEICSPVDYHMNYHWNIYSCVFFTNESLAYNPVIATEEVMSVPVESVPRGHLELHPRIPLSPPDNDLIVPTRSQDDLIKIVEWDHMNLALFYPLSLSSTFAVRAMLYPFAVVRSRLQLQKQHAVYKNTFDAFVNISKKEGIRGLFRGFWVTIPQLSTSLIYSTVYEKFRSILNRDFGIYSVAGVSSLAGGAASFCSQSIFVPTDIIAQYMMIYYKADKFVAGSDRRVLNYVLNEKNPRLTLGLRFIRAIYKVDGPRGFYRGFFASAMVATPSCLVFWPVYYWIQDLFNWIREKTTGRPGILLFDQAVAATIGGAASSICTNPMEMLRIRLQIHRTNYMDTMTKMLKEEKHLIFTKGLTPRMLSYSIYCCIIMVGYEAVKRVCVLPEYKDKIVW</sequence>
<feature type="transmembrane region" description="Helical" evidence="7">
    <location>
        <begin position="257"/>
        <end position="280"/>
    </location>
</feature>
<comment type="similarity">
    <text evidence="2 6">Belongs to the mitochondrial carrier (TC 2.A.29) family.</text>
</comment>
<evidence type="ECO:0000256" key="3">
    <source>
        <dbReference type="ARBA" id="ARBA00022692"/>
    </source>
</evidence>
<protein>
    <recommendedName>
        <fullName evidence="10">Solute carrier family 25 member 44</fullName>
    </recommendedName>
</protein>
<dbReference type="GO" id="GO:0009083">
    <property type="term" value="P:branched-chain amino acid catabolic process"/>
    <property type="evidence" value="ECO:0007669"/>
    <property type="project" value="InterPro"/>
</dbReference>
<dbReference type="Gene3D" id="1.50.40.10">
    <property type="entry name" value="Mitochondrial carrier domain"/>
    <property type="match status" value="2"/>
</dbReference>
<keyword evidence="4 5" id="KW-0472">Membrane</keyword>
<feature type="repeat" description="Solcar" evidence="5">
    <location>
        <begin position="180"/>
        <end position="286"/>
    </location>
</feature>
<comment type="subcellular location">
    <subcellularLocation>
        <location evidence="1">Membrane</location>
        <topology evidence="1">Multi-pass membrane protein</topology>
    </subcellularLocation>
</comment>
<dbReference type="InterPro" id="IPR023395">
    <property type="entry name" value="MCP_dom_sf"/>
</dbReference>
<feature type="repeat" description="Solcar" evidence="5">
    <location>
        <begin position="86"/>
        <end position="171"/>
    </location>
</feature>
<dbReference type="GO" id="GO:0015658">
    <property type="term" value="F:branched-chain amino acid transmembrane transporter activity"/>
    <property type="evidence" value="ECO:0007669"/>
    <property type="project" value="InterPro"/>
</dbReference>
<reference evidence="8" key="1">
    <citation type="submission" date="2023-07" db="EMBL/GenBank/DDBJ databases">
        <authorList>
            <consortium name="CYATHOMIX"/>
        </authorList>
    </citation>
    <scope>NUCLEOTIDE SEQUENCE</scope>
    <source>
        <strain evidence="8">N/A</strain>
    </source>
</reference>
<accession>A0AA36GFI8</accession>
<evidence type="ECO:0000256" key="6">
    <source>
        <dbReference type="RuleBase" id="RU000488"/>
    </source>
</evidence>
<name>A0AA36GFI8_CYLNA</name>
<comment type="caution">
    <text evidence="8">The sequence shown here is derived from an EMBL/GenBank/DDBJ whole genome shotgun (WGS) entry which is preliminary data.</text>
</comment>
<dbReference type="PANTHER" id="PTHR46314:SF4">
    <property type="entry name" value="SOLUTE CARRIER FAMILY 25 MEMBER 44"/>
    <property type="match status" value="1"/>
</dbReference>
<dbReference type="SUPFAM" id="SSF103506">
    <property type="entry name" value="Mitochondrial carrier"/>
    <property type="match status" value="1"/>
</dbReference>
<evidence type="ECO:0000313" key="9">
    <source>
        <dbReference type="Proteomes" id="UP001176961"/>
    </source>
</evidence>
<evidence type="ECO:0000256" key="4">
    <source>
        <dbReference type="ARBA" id="ARBA00023136"/>
    </source>
</evidence>
<evidence type="ECO:0000256" key="1">
    <source>
        <dbReference type="ARBA" id="ARBA00004141"/>
    </source>
</evidence>
<feature type="repeat" description="Solcar" evidence="5">
    <location>
        <begin position="300"/>
        <end position="381"/>
    </location>
</feature>
<gene>
    <name evidence="8" type="ORF">CYNAS_LOCUS4582</name>
</gene>
<keyword evidence="3 5" id="KW-0812">Transmembrane</keyword>
<dbReference type="InterPro" id="IPR042164">
    <property type="entry name" value="SLC25A44"/>
</dbReference>
<dbReference type="PANTHER" id="PTHR46314">
    <property type="entry name" value="SOLUTE CARRIER FAMILY 25 MEMBER 44"/>
    <property type="match status" value="1"/>
</dbReference>
<dbReference type="InterPro" id="IPR018108">
    <property type="entry name" value="MCP_transmembrane"/>
</dbReference>
<dbReference type="PROSITE" id="PS50920">
    <property type="entry name" value="SOLCAR"/>
    <property type="match status" value="3"/>
</dbReference>
<evidence type="ECO:0000313" key="8">
    <source>
        <dbReference type="EMBL" id="CAJ0592599.1"/>
    </source>
</evidence>
<evidence type="ECO:0000256" key="5">
    <source>
        <dbReference type="PROSITE-ProRule" id="PRU00282"/>
    </source>
</evidence>
<dbReference type="AlphaFoldDB" id="A0AA36GFI8"/>
<proteinExistence type="inferred from homology"/>
<keyword evidence="6" id="KW-0813">Transport</keyword>
<dbReference type="EMBL" id="CATQJL010000112">
    <property type="protein sequence ID" value="CAJ0592599.1"/>
    <property type="molecule type" value="Genomic_DNA"/>
</dbReference>
<keyword evidence="7" id="KW-1133">Transmembrane helix</keyword>
<evidence type="ECO:0008006" key="10">
    <source>
        <dbReference type="Google" id="ProtNLM"/>
    </source>
</evidence>
<dbReference type="GO" id="GO:0005739">
    <property type="term" value="C:mitochondrion"/>
    <property type="evidence" value="ECO:0007669"/>
    <property type="project" value="InterPro"/>
</dbReference>
<dbReference type="Proteomes" id="UP001176961">
    <property type="component" value="Unassembled WGS sequence"/>
</dbReference>
<evidence type="ECO:0000256" key="7">
    <source>
        <dbReference type="SAM" id="Phobius"/>
    </source>
</evidence>